<gene>
    <name evidence="1" type="ORF">J2S05_002705</name>
</gene>
<dbReference type="Proteomes" id="UP001225034">
    <property type="component" value="Unassembled WGS sequence"/>
</dbReference>
<dbReference type="EMBL" id="JAUSUA010000004">
    <property type="protein sequence ID" value="MDQ0207896.1"/>
    <property type="molecule type" value="Genomic_DNA"/>
</dbReference>
<accession>A0ABT9YJI4</accession>
<dbReference type="RefSeq" id="WP_306983551.1">
    <property type="nucleotide sequence ID" value="NZ_JAUSUA010000004.1"/>
</dbReference>
<evidence type="ECO:0000313" key="1">
    <source>
        <dbReference type="EMBL" id="MDQ0207896.1"/>
    </source>
</evidence>
<evidence type="ECO:0000313" key="2">
    <source>
        <dbReference type="Proteomes" id="UP001225034"/>
    </source>
</evidence>
<proteinExistence type="predicted"/>
<organism evidence="1 2">
    <name type="scientific">Alkalicoccobacillus murimartini</name>
    <dbReference type="NCBI Taxonomy" id="171685"/>
    <lineage>
        <taxon>Bacteria</taxon>
        <taxon>Bacillati</taxon>
        <taxon>Bacillota</taxon>
        <taxon>Bacilli</taxon>
        <taxon>Bacillales</taxon>
        <taxon>Bacillaceae</taxon>
        <taxon>Alkalicoccobacillus</taxon>
    </lineage>
</organism>
<name>A0ABT9YJI4_9BACI</name>
<dbReference type="InterPro" id="IPR010093">
    <property type="entry name" value="SinI_DNA-bd"/>
</dbReference>
<keyword evidence="2" id="KW-1185">Reference proteome</keyword>
<dbReference type="NCBIfam" id="TIGR01764">
    <property type="entry name" value="excise"/>
    <property type="match status" value="1"/>
</dbReference>
<sequence length="76" mass="9022">MYISIEELASYLNLPVEYIKQQLALGNIKAFQNGEEYVFNKNDFSWHKEQLELKRKIAEAEMNEPIPEDWDAKDED</sequence>
<reference evidence="1 2" key="1">
    <citation type="submission" date="2023-07" db="EMBL/GenBank/DDBJ databases">
        <title>Genomic Encyclopedia of Type Strains, Phase IV (KMG-IV): sequencing the most valuable type-strain genomes for metagenomic binning, comparative biology and taxonomic classification.</title>
        <authorList>
            <person name="Goeker M."/>
        </authorList>
    </citation>
    <scope>NUCLEOTIDE SEQUENCE [LARGE SCALE GENOMIC DNA]</scope>
    <source>
        <strain evidence="1 2">DSM 19154</strain>
    </source>
</reference>
<comment type="caution">
    <text evidence="1">The sequence shown here is derived from an EMBL/GenBank/DDBJ whole genome shotgun (WGS) entry which is preliminary data.</text>
</comment>
<protein>
    <submittedName>
        <fullName evidence="1">Excisionase family DNA binding protein</fullName>
    </submittedName>
</protein>